<reference evidence="4" key="1">
    <citation type="submission" date="2025-08" db="UniProtKB">
        <authorList>
            <consortium name="RefSeq"/>
        </authorList>
    </citation>
    <scope>IDENTIFICATION</scope>
</reference>
<keyword evidence="1" id="KW-0393">Immunoglobulin domain</keyword>
<accession>A0A9B7HXB4</accession>
<dbReference type="CDD" id="cd00096">
    <property type="entry name" value="Ig"/>
    <property type="match status" value="1"/>
</dbReference>
<dbReference type="InterPro" id="IPR003599">
    <property type="entry name" value="Ig_sub"/>
</dbReference>
<proteinExistence type="predicted"/>
<dbReference type="Gene3D" id="2.60.40.10">
    <property type="entry name" value="Immunoglobulins"/>
    <property type="match status" value="2"/>
</dbReference>
<evidence type="ECO:0000313" key="4">
    <source>
        <dbReference type="RefSeq" id="XP_020721065.1"/>
    </source>
</evidence>
<organism evidence="3 4">
    <name type="scientific">Bombus terrestris</name>
    <name type="common">Buff-tailed bumblebee</name>
    <name type="synonym">Apis terrestris</name>
    <dbReference type="NCBI Taxonomy" id="30195"/>
    <lineage>
        <taxon>Eukaryota</taxon>
        <taxon>Metazoa</taxon>
        <taxon>Ecdysozoa</taxon>
        <taxon>Arthropoda</taxon>
        <taxon>Hexapoda</taxon>
        <taxon>Insecta</taxon>
        <taxon>Pterygota</taxon>
        <taxon>Neoptera</taxon>
        <taxon>Endopterygota</taxon>
        <taxon>Hymenoptera</taxon>
        <taxon>Apocrita</taxon>
        <taxon>Aculeata</taxon>
        <taxon>Apoidea</taxon>
        <taxon>Anthophila</taxon>
        <taxon>Apidae</taxon>
        <taxon>Bombus</taxon>
        <taxon>Bombus</taxon>
    </lineage>
</organism>
<sequence length="318" mass="35015">MSFGNRAFLVRHVVSLPSEGYAAKMRSCSILINLVCVITVSYTVSGHPFSFLPRHAVERAAERRSINRQMIEHNSNFLTPLSEYGARSESKPVEPWTKITQNPVNGIETIVGSKVELECKASGSPPPEILWFTGSGSNEQLIEYVKASTHSLYDPSEEWKGVARINSKLVIECVTPDDAGLIYCASVSAREVKISTPTVLLVNNEGGTSNCSSESDPVITLYSPTLVATIGATVVLPCRASGKPTPQITWVDNYNIPLSLSTNLRHRVLDNGDLIIEELLWEDMGGYTCQAKSENRQQVISTFLYPLRPEKEVARTIN</sequence>
<dbReference type="PANTHER" id="PTHR10075:SF109">
    <property type="entry name" value="NEURAL_ECTODERMAL DEVELOPMENT FACTOR IMP-L2"/>
    <property type="match status" value="1"/>
</dbReference>
<feature type="domain" description="Ig-like" evidence="2">
    <location>
        <begin position="95"/>
        <end position="195"/>
    </location>
</feature>
<evidence type="ECO:0000256" key="1">
    <source>
        <dbReference type="ARBA" id="ARBA00023319"/>
    </source>
</evidence>
<dbReference type="RefSeq" id="XP_020721065.1">
    <property type="nucleotide sequence ID" value="XM_020865406.2"/>
</dbReference>
<protein>
    <submittedName>
        <fullName evidence="4">Neural/ectodermal development factor IMP-L2 isoform X1</fullName>
    </submittedName>
</protein>
<dbReference type="InterPro" id="IPR036179">
    <property type="entry name" value="Ig-like_dom_sf"/>
</dbReference>
<dbReference type="SMART" id="SM00408">
    <property type="entry name" value="IGc2"/>
    <property type="match status" value="2"/>
</dbReference>
<dbReference type="GO" id="GO:0070593">
    <property type="term" value="P:dendrite self-avoidance"/>
    <property type="evidence" value="ECO:0007669"/>
    <property type="project" value="TreeGrafter"/>
</dbReference>
<dbReference type="InterPro" id="IPR013783">
    <property type="entry name" value="Ig-like_fold"/>
</dbReference>
<dbReference type="SUPFAM" id="SSF48726">
    <property type="entry name" value="Immunoglobulin"/>
    <property type="match status" value="2"/>
</dbReference>
<dbReference type="AlphaFoldDB" id="A0A9B7HXB4"/>
<dbReference type="GO" id="GO:0030424">
    <property type="term" value="C:axon"/>
    <property type="evidence" value="ECO:0007669"/>
    <property type="project" value="TreeGrafter"/>
</dbReference>
<dbReference type="CTD" id="38513"/>
<name>A0A9B7HXB4_BOMTE</name>
<evidence type="ECO:0000259" key="2">
    <source>
        <dbReference type="PROSITE" id="PS50835"/>
    </source>
</evidence>
<dbReference type="Pfam" id="PF13927">
    <property type="entry name" value="Ig_3"/>
    <property type="match status" value="2"/>
</dbReference>
<dbReference type="Proteomes" id="UP000835206">
    <property type="component" value="Chromosome 11"/>
</dbReference>
<dbReference type="GO" id="GO:0098632">
    <property type="term" value="F:cell-cell adhesion mediator activity"/>
    <property type="evidence" value="ECO:0007669"/>
    <property type="project" value="TreeGrafter"/>
</dbReference>
<gene>
    <name evidence="4" type="primary">LOC100645498</name>
</gene>
<dbReference type="GO" id="GO:0005886">
    <property type="term" value="C:plasma membrane"/>
    <property type="evidence" value="ECO:0007669"/>
    <property type="project" value="TreeGrafter"/>
</dbReference>
<feature type="domain" description="Ig-like" evidence="2">
    <location>
        <begin position="217"/>
        <end position="301"/>
    </location>
</feature>
<evidence type="ECO:0000313" key="3">
    <source>
        <dbReference type="Proteomes" id="UP000835206"/>
    </source>
</evidence>
<keyword evidence="3" id="KW-1185">Reference proteome</keyword>
<dbReference type="SMART" id="SM00409">
    <property type="entry name" value="IG"/>
    <property type="match status" value="2"/>
</dbReference>
<dbReference type="InterPro" id="IPR007110">
    <property type="entry name" value="Ig-like_dom"/>
</dbReference>
<dbReference type="GeneID" id="100645498"/>
<dbReference type="PROSITE" id="PS50835">
    <property type="entry name" value="IG_LIKE"/>
    <property type="match status" value="2"/>
</dbReference>
<dbReference type="OrthoDB" id="6138780at2759"/>
<dbReference type="GO" id="GO:0007411">
    <property type="term" value="P:axon guidance"/>
    <property type="evidence" value="ECO:0007669"/>
    <property type="project" value="TreeGrafter"/>
</dbReference>
<dbReference type="GO" id="GO:0007156">
    <property type="term" value="P:homophilic cell adhesion via plasma membrane adhesion molecules"/>
    <property type="evidence" value="ECO:0007669"/>
    <property type="project" value="TreeGrafter"/>
</dbReference>
<dbReference type="InterPro" id="IPR003598">
    <property type="entry name" value="Ig_sub2"/>
</dbReference>
<dbReference type="PANTHER" id="PTHR10075">
    <property type="entry name" value="BASIGIN RELATED"/>
    <property type="match status" value="1"/>
</dbReference>